<reference evidence="1" key="2">
    <citation type="submission" date="2020-11" db="EMBL/GenBank/DDBJ databases">
        <authorList>
            <person name="McCartney M.A."/>
            <person name="Auch B."/>
            <person name="Kono T."/>
            <person name="Mallez S."/>
            <person name="Becker A."/>
            <person name="Gohl D.M."/>
            <person name="Silverstein K.A.T."/>
            <person name="Koren S."/>
            <person name="Bechman K.B."/>
            <person name="Herman A."/>
            <person name="Abrahante J.E."/>
            <person name="Garbe J."/>
        </authorList>
    </citation>
    <scope>NUCLEOTIDE SEQUENCE</scope>
    <source>
        <strain evidence="1">Duluth1</strain>
        <tissue evidence="1">Whole animal</tissue>
    </source>
</reference>
<evidence type="ECO:0000313" key="1">
    <source>
        <dbReference type="EMBL" id="KAH3711368.1"/>
    </source>
</evidence>
<name>A0A9D3Z1J6_DREPO</name>
<dbReference type="AlphaFoldDB" id="A0A9D3Z1J6"/>
<reference evidence="1" key="1">
    <citation type="journal article" date="2019" name="bioRxiv">
        <title>The Genome of the Zebra Mussel, Dreissena polymorpha: A Resource for Invasive Species Research.</title>
        <authorList>
            <person name="McCartney M.A."/>
            <person name="Auch B."/>
            <person name="Kono T."/>
            <person name="Mallez S."/>
            <person name="Zhang Y."/>
            <person name="Obille A."/>
            <person name="Becker A."/>
            <person name="Abrahante J.E."/>
            <person name="Garbe J."/>
            <person name="Badalamenti J.P."/>
            <person name="Herman A."/>
            <person name="Mangelson H."/>
            <person name="Liachko I."/>
            <person name="Sullivan S."/>
            <person name="Sone E.D."/>
            <person name="Koren S."/>
            <person name="Silverstein K.A.T."/>
            <person name="Beckman K.B."/>
            <person name="Gohl D.M."/>
        </authorList>
    </citation>
    <scope>NUCLEOTIDE SEQUENCE</scope>
    <source>
        <strain evidence="1">Duluth1</strain>
        <tissue evidence="1">Whole animal</tissue>
    </source>
</reference>
<proteinExistence type="predicted"/>
<keyword evidence="2" id="KW-1185">Reference proteome</keyword>
<comment type="caution">
    <text evidence="1">The sequence shown here is derived from an EMBL/GenBank/DDBJ whole genome shotgun (WGS) entry which is preliminary data.</text>
</comment>
<gene>
    <name evidence="1" type="ORF">DPMN_070876</name>
</gene>
<accession>A0A9D3Z1J6</accession>
<dbReference type="EMBL" id="JAIWYP010000014">
    <property type="protein sequence ID" value="KAH3711368.1"/>
    <property type="molecule type" value="Genomic_DNA"/>
</dbReference>
<dbReference type="Proteomes" id="UP000828390">
    <property type="component" value="Unassembled WGS sequence"/>
</dbReference>
<organism evidence="1 2">
    <name type="scientific">Dreissena polymorpha</name>
    <name type="common">Zebra mussel</name>
    <name type="synonym">Mytilus polymorpha</name>
    <dbReference type="NCBI Taxonomy" id="45954"/>
    <lineage>
        <taxon>Eukaryota</taxon>
        <taxon>Metazoa</taxon>
        <taxon>Spiralia</taxon>
        <taxon>Lophotrochozoa</taxon>
        <taxon>Mollusca</taxon>
        <taxon>Bivalvia</taxon>
        <taxon>Autobranchia</taxon>
        <taxon>Heteroconchia</taxon>
        <taxon>Euheterodonta</taxon>
        <taxon>Imparidentia</taxon>
        <taxon>Neoheterodontei</taxon>
        <taxon>Myida</taxon>
        <taxon>Dreissenoidea</taxon>
        <taxon>Dreissenidae</taxon>
        <taxon>Dreissena</taxon>
    </lineage>
</organism>
<sequence length="114" mass="13275">MSSHTNIRFQLKTAERHFRYACQQVMIISRQVVKKTRRCHGVVRTGDTIFRYNIRLRLSILDGVRNMYYEFAARKAAEIVELQQRVLGVISHSYIILDETSVSGSESDCFELCD</sequence>
<evidence type="ECO:0000313" key="2">
    <source>
        <dbReference type="Proteomes" id="UP000828390"/>
    </source>
</evidence>
<protein>
    <submittedName>
        <fullName evidence="1">Uncharacterized protein</fullName>
    </submittedName>
</protein>